<evidence type="ECO:0000256" key="1">
    <source>
        <dbReference type="SAM" id="SignalP"/>
    </source>
</evidence>
<dbReference type="HOGENOM" id="CLU_056131_0_0_6"/>
<accession>A0A0A7EKM8</accession>
<dbReference type="KEGG" id="pseo:OM33_19520"/>
<organism evidence="2 3">
    <name type="scientific">Pseudoalteromonas piratica</name>
    <dbReference type="NCBI Taxonomy" id="1348114"/>
    <lineage>
        <taxon>Bacteria</taxon>
        <taxon>Pseudomonadati</taxon>
        <taxon>Pseudomonadota</taxon>
        <taxon>Gammaproteobacteria</taxon>
        <taxon>Alteromonadales</taxon>
        <taxon>Pseudoalteromonadaceae</taxon>
        <taxon>Pseudoalteromonas</taxon>
    </lineage>
</organism>
<dbReference type="EMBL" id="CP009889">
    <property type="protein sequence ID" value="AIY67245.1"/>
    <property type="molecule type" value="Genomic_DNA"/>
</dbReference>
<dbReference type="RefSeq" id="WP_040136074.1">
    <property type="nucleotide sequence ID" value="NZ_CP009889.1"/>
</dbReference>
<name>A0A0A7EKM8_9GAMM</name>
<protein>
    <recommendedName>
        <fullName evidence="4">MipA/OmpV family protein</fullName>
    </recommendedName>
</protein>
<evidence type="ECO:0000313" key="2">
    <source>
        <dbReference type="EMBL" id="AIY67245.1"/>
    </source>
</evidence>
<dbReference type="STRING" id="1348114.OM33_19520"/>
<keyword evidence="1" id="KW-0732">Signal</keyword>
<feature type="chain" id="PRO_5002028390" description="MipA/OmpV family protein" evidence="1">
    <location>
        <begin position="20"/>
        <end position="266"/>
    </location>
</feature>
<dbReference type="AlphaFoldDB" id="A0A0A7EKM8"/>
<evidence type="ECO:0008006" key="4">
    <source>
        <dbReference type="Google" id="ProtNLM"/>
    </source>
</evidence>
<sequence length="266" mass="30563">MFKQWIALLLFFLSPISFADEVTLGIGGFYSSIPHYLGAQQNENYFVPLPYIHIKKPHYKVERNEFASFLKIAPKHYLSLSAGGAIAVASNENRAREGMDDLGWVGEIGPSYEYFSYGNPLSDDYFYVSPFIRKAYAVDNFNFDDIGSVYGVIVETGKQLYRTKKHDVKLTARVSSRFGSHAYNNYFYQVAEQFQTLERQQYDAKAGYLASIFSVGLTYDNNWLWAGGFVRYYNYSNSANQHSPLMREHDNVAFGLGFAWKFYSFK</sequence>
<dbReference type="InterPro" id="IPR010583">
    <property type="entry name" value="MipA"/>
</dbReference>
<evidence type="ECO:0000313" key="3">
    <source>
        <dbReference type="Proteomes" id="UP000030341"/>
    </source>
</evidence>
<reference evidence="2 3" key="1">
    <citation type="submission" date="2014-11" db="EMBL/GenBank/DDBJ databases">
        <title>Complete Genome Sequence of Pseudoalteromonas sp. Strain OCN003 Isolated from Kaneohe Bay, Oahu, Hawaii.</title>
        <authorList>
            <person name="Beurmann S."/>
            <person name="Videau P."/>
            <person name="Ushijima B."/>
            <person name="Smith A.M."/>
            <person name="Aeby G.S."/>
            <person name="Callahan S.M."/>
            <person name="Belcaid M."/>
        </authorList>
    </citation>
    <scope>NUCLEOTIDE SEQUENCE [LARGE SCALE GENOMIC DNA]</scope>
    <source>
        <strain evidence="2 3">OCN003</strain>
    </source>
</reference>
<proteinExistence type="predicted"/>
<feature type="signal peptide" evidence="1">
    <location>
        <begin position="1"/>
        <end position="19"/>
    </location>
</feature>
<dbReference type="Pfam" id="PF06629">
    <property type="entry name" value="MipA"/>
    <property type="match status" value="1"/>
</dbReference>
<gene>
    <name evidence="2" type="ORF">OM33_19520</name>
</gene>
<dbReference type="OrthoDB" id="5290976at2"/>
<keyword evidence="3" id="KW-1185">Reference proteome</keyword>
<dbReference type="eggNOG" id="COG3713">
    <property type="taxonomic scope" value="Bacteria"/>
</dbReference>
<dbReference type="Proteomes" id="UP000030341">
    <property type="component" value="Chromosome 2"/>
</dbReference>